<protein>
    <submittedName>
        <fullName evidence="4">Methyltransferase domain-containing protein</fullName>
    </submittedName>
</protein>
<dbReference type="CDD" id="cd02440">
    <property type="entry name" value="AdoMet_MTases"/>
    <property type="match status" value="1"/>
</dbReference>
<dbReference type="AlphaFoldDB" id="A0A939T6J2"/>
<evidence type="ECO:0000313" key="4">
    <source>
        <dbReference type="EMBL" id="MBO2450894.1"/>
    </source>
</evidence>
<dbReference type="InterPro" id="IPR029063">
    <property type="entry name" value="SAM-dependent_MTases_sf"/>
</dbReference>
<reference evidence="4" key="1">
    <citation type="submission" date="2021-03" db="EMBL/GenBank/DDBJ databases">
        <authorList>
            <person name="Kanchanasin P."/>
            <person name="Saeng-In P."/>
            <person name="Phongsopitanun W."/>
            <person name="Yuki M."/>
            <person name="Kudo T."/>
            <person name="Ohkuma M."/>
            <person name="Tanasupawat S."/>
        </authorList>
    </citation>
    <scope>NUCLEOTIDE SEQUENCE</scope>
    <source>
        <strain evidence="4">GKU 128</strain>
    </source>
</reference>
<dbReference type="PANTHER" id="PTHR43861:SF1">
    <property type="entry name" value="TRANS-ACONITATE 2-METHYLTRANSFERASE"/>
    <property type="match status" value="1"/>
</dbReference>
<dbReference type="EMBL" id="JAGEOJ010000011">
    <property type="protein sequence ID" value="MBO2450894.1"/>
    <property type="molecule type" value="Genomic_DNA"/>
</dbReference>
<evidence type="ECO:0000256" key="2">
    <source>
        <dbReference type="ARBA" id="ARBA00022679"/>
    </source>
</evidence>
<sequence>MFDYDAELTRYRDRLLEFLDVRPGDHVLDIGCGAGQTTRDAARAASRGTALGIDVSSAMLAQACQRAKTEDLPNVSFVQADAQTHAFPPEHFTLATSRFGTMFFSDPVAAFTNIGRSLRPGARFVQLVWQAADRQEWHTAVQAALSDGAPSVPDAVAPFALADPDTMISISTAAGFTPVDIIDVREPIYYGPDVESASAAVLQLWTAKGPLADQDAGSTERALDRLHSTLEAHNTGDGVWFDSRAWLVITRRP</sequence>
<dbReference type="RefSeq" id="WP_208258768.1">
    <property type="nucleotide sequence ID" value="NZ_JAGEOJ010000011.1"/>
</dbReference>
<name>A0A939T6J2_9ACTN</name>
<dbReference type="GO" id="GO:0032259">
    <property type="term" value="P:methylation"/>
    <property type="evidence" value="ECO:0007669"/>
    <property type="project" value="UniProtKB-KW"/>
</dbReference>
<gene>
    <name evidence="4" type="ORF">J4573_27620</name>
</gene>
<dbReference type="Gene3D" id="3.40.50.150">
    <property type="entry name" value="Vaccinia Virus protein VP39"/>
    <property type="match status" value="1"/>
</dbReference>
<dbReference type="PANTHER" id="PTHR43861">
    <property type="entry name" value="TRANS-ACONITATE 2-METHYLTRANSFERASE-RELATED"/>
    <property type="match status" value="1"/>
</dbReference>
<dbReference type="SUPFAM" id="SSF53335">
    <property type="entry name" value="S-adenosyl-L-methionine-dependent methyltransferases"/>
    <property type="match status" value="1"/>
</dbReference>
<proteinExistence type="predicted"/>
<dbReference type="InterPro" id="IPR041698">
    <property type="entry name" value="Methyltransf_25"/>
</dbReference>
<keyword evidence="1 4" id="KW-0489">Methyltransferase</keyword>
<evidence type="ECO:0000259" key="3">
    <source>
        <dbReference type="Pfam" id="PF13649"/>
    </source>
</evidence>
<evidence type="ECO:0000256" key="1">
    <source>
        <dbReference type="ARBA" id="ARBA00022603"/>
    </source>
</evidence>
<dbReference type="Pfam" id="PF13649">
    <property type="entry name" value="Methyltransf_25"/>
    <property type="match status" value="1"/>
</dbReference>
<evidence type="ECO:0000313" key="5">
    <source>
        <dbReference type="Proteomes" id="UP000669179"/>
    </source>
</evidence>
<accession>A0A939T6J2</accession>
<keyword evidence="2" id="KW-0808">Transferase</keyword>
<dbReference type="GO" id="GO:0008168">
    <property type="term" value="F:methyltransferase activity"/>
    <property type="evidence" value="ECO:0007669"/>
    <property type="project" value="UniProtKB-KW"/>
</dbReference>
<organism evidence="4 5">
    <name type="scientific">Actinomadura barringtoniae</name>
    <dbReference type="NCBI Taxonomy" id="1427535"/>
    <lineage>
        <taxon>Bacteria</taxon>
        <taxon>Bacillati</taxon>
        <taxon>Actinomycetota</taxon>
        <taxon>Actinomycetes</taxon>
        <taxon>Streptosporangiales</taxon>
        <taxon>Thermomonosporaceae</taxon>
        <taxon>Actinomadura</taxon>
    </lineage>
</organism>
<feature type="domain" description="Methyltransferase" evidence="3">
    <location>
        <begin position="27"/>
        <end position="121"/>
    </location>
</feature>
<dbReference type="Proteomes" id="UP000669179">
    <property type="component" value="Unassembled WGS sequence"/>
</dbReference>
<comment type="caution">
    <text evidence="4">The sequence shown here is derived from an EMBL/GenBank/DDBJ whole genome shotgun (WGS) entry which is preliminary data.</text>
</comment>
<keyword evidence="5" id="KW-1185">Reference proteome</keyword>